<dbReference type="Gene3D" id="2.60.120.650">
    <property type="entry name" value="Cupin"/>
    <property type="match status" value="1"/>
</dbReference>
<evidence type="ECO:0000256" key="2">
    <source>
        <dbReference type="ARBA" id="ARBA00022723"/>
    </source>
</evidence>
<dbReference type="Proteomes" id="UP001596435">
    <property type="component" value="Unassembled WGS sequence"/>
</dbReference>
<keyword evidence="6" id="KW-1185">Reference proteome</keyword>
<feature type="domain" description="JmjC" evidence="4">
    <location>
        <begin position="97"/>
        <end position="232"/>
    </location>
</feature>
<dbReference type="PROSITE" id="PS51184">
    <property type="entry name" value="JMJC"/>
    <property type="match status" value="1"/>
</dbReference>
<dbReference type="PANTHER" id="PTHR13096">
    <property type="entry name" value="MINA53 MYC INDUCED NUCLEAR ANTIGEN"/>
    <property type="match status" value="1"/>
</dbReference>
<dbReference type="PANTHER" id="PTHR13096:SF8">
    <property type="entry name" value="RIBOSOMAL OXYGENASE 1"/>
    <property type="match status" value="1"/>
</dbReference>
<name>A0ABW2FNR3_9ACTN</name>
<accession>A0ABW2FNR3</accession>
<organism evidence="5 6">
    <name type="scientific">Kitasatospora paranensis</name>
    <dbReference type="NCBI Taxonomy" id="258053"/>
    <lineage>
        <taxon>Bacteria</taxon>
        <taxon>Bacillati</taxon>
        <taxon>Actinomycetota</taxon>
        <taxon>Actinomycetes</taxon>
        <taxon>Kitasatosporales</taxon>
        <taxon>Streptomycetaceae</taxon>
        <taxon>Kitasatospora</taxon>
    </lineage>
</organism>
<reference evidence="6" key="1">
    <citation type="journal article" date="2019" name="Int. J. Syst. Evol. Microbiol.">
        <title>The Global Catalogue of Microorganisms (GCM) 10K type strain sequencing project: providing services to taxonomists for standard genome sequencing and annotation.</title>
        <authorList>
            <consortium name="The Broad Institute Genomics Platform"/>
            <consortium name="The Broad Institute Genome Sequencing Center for Infectious Disease"/>
            <person name="Wu L."/>
            <person name="Ma J."/>
        </authorList>
    </citation>
    <scope>NUCLEOTIDE SEQUENCE [LARGE SCALE GENOMIC DNA]</scope>
    <source>
        <strain evidence="6">CGMCC 1.12859</strain>
    </source>
</reference>
<evidence type="ECO:0000313" key="5">
    <source>
        <dbReference type="EMBL" id="MFC7178910.1"/>
    </source>
</evidence>
<dbReference type="EMBL" id="JBHTAJ010000007">
    <property type="protein sequence ID" value="MFC7178910.1"/>
    <property type="molecule type" value="Genomic_DNA"/>
</dbReference>
<evidence type="ECO:0000259" key="4">
    <source>
        <dbReference type="PROSITE" id="PS51184"/>
    </source>
</evidence>
<sequence length="285" mass="30358">MSTLTDLLKDGSDLRAAYHGSEPLVLRNAVALDGLPRISDILALIDGSLLRRPYFSVLQDGLAPSDSELLAARTVAGSRVDGFIDSVAVGGQLANGATLKLNQVEDWHPFLRDVNDALNAVFPAESKAFLFYTPAGKRGMLPHRDGSRVIAIQLEGAKEWHLYDTPPEPAAGLDVDTSKEQVVVMEPGDLLYLPHGTGHAATAIDSTSLHVTFTLTEPFPSALVQAYIDEWIASGRPARAGRDAGSPLARAAALLADLNDFGSRVDSAALVDRALATARLRDGSR</sequence>
<comment type="caution">
    <text evidence="5">The sequence shown here is derived from an EMBL/GenBank/DDBJ whole genome shotgun (WGS) entry which is preliminary data.</text>
</comment>
<protein>
    <submittedName>
        <fullName evidence="5">JmjC domain-containing protein</fullName>
    </submittedName>
</protein>
<gene>
    <name evidence="5" type="ORF">ACFQMG_04950</name>
</gene>
<dbReference type="Pfam" id="PF08007">
    <property type="entry name" value="JmjC_2"/>
    <property type="match status" value="1"/>
</dbReference>
<dbReference type="InterPro" id="IPR039994">
    <property type="entry name" value="NO66-like"/>
</dbReference>
<evidence type="ECO:0000256" key="3">
    <source>
        <dbReference type="ARBA" id="ARBA00023004"/>
    </source>
</evidence>
<evidence type="ECO:0000256" key="1">
    <source>
        <dbReference type="ARBA" id="ARBA00001954"/>
    </source>
</evidence>
<keyword evidence="2" id="KW-0479">Metal-binding</keyword>
<proteinExistence type="predicted"/>
<dbReference type="SUPFAM" id="SSF51197">
    <property type="entry name" value="Clavaminate synthase-like"/>
    <property type="match status" value="1"/>
</dbReference>
<evidence type="ECO:0000313" key="6">
    <source>
        <dbReference type="Proteomes" id="UP001596435"/>
    </source>
</evidence>
<dbReference type="InterPro" id="IPR003347">
    <property type="entry name" value="JmjC_dom"/>
</dbReference>
<keyword evidence="3" id="KW-0408">Iron</keyword>
<comment type="cofactor">
    <cofactor evidence="1">
        <name>Fe(2+)</name>
        <dbReference type="ChEBI" id="CHEBI:29033"/>
    </cofactor>
</comment>